<accession>A0AAE0G734</accession>
<sequence length="167" mass="18482">MIVIIPWGGIASCSIGTVFFIAARASGRNAKLLKQAREFEQLSDLSQVEDALPLVVAVRGSTRAVDSLEAGHSGEKGVIHETIVEQHYMQRAEQRDWVRDSAIVSHVVREVPWYLVRLYPRLDLDDSALKRFRTPTRIESFLLTHSALASTEGKHGGVTLSTMAEGK</sequence>
<dbReference type="PANTHER" id="PTHR47568:SF2">
    <property type="entry name" value="E3 UBIQUITIN-PROTEIN LIGASE SP1-RELATED"/>
    <property type="match status" value="1"/>
</dbReference>
<name>A0AAE0G734_9CHLO</name>
<dbReference type="AlphaFoldDB" id="A0AAE0G734"/>
<dbReference type="GO" id="GO:0004842">
    <property type="term" value="F:ubiquitin-protein transferase activity"/>
    <property type="evidence" value="ECO:0007669"/>
    <property type="project" value="InterPro"/>
</dbReference>
<proteinExistence type="predicted"/>
<dbReference type="EMBL" id="LGRX02008809">
    <property type="protein sequence ID" value="KAK3272743.1"/>
    <property type="molecule type" value="Genomic_DNA"/>
</dbReference>
<dbReference type="GO" id="GO:0016567">
    <property type="term" value="P:protein ubiquitination"/>
    <property type="evidence" value="ECO:0007669"/>
    <property type="project" value="InterPro"/>
</dbReference>
<reference evidence="2 3" key="1">
    <citation type="journal article" date="2015" name="Genome Biol. Evol.">
        <title>Comparative Genomics of a Bacterivorous Green Alga Reveals Evolutionary Causalities and Consequences of Phago-Mixotrophic Mode of Nutrition.</title>
        <authorList>
            <person name="Burns J.A."/>
            <person name="Paasch A."/>
            <person name="Narechania A."/>
            <person name="Kim E."/>
        </authorList>
    </citation>
    <scope>NUCLEOTIDE SEQUENCE [LARGE SCALE GENOMIC DNA]</scope>
    <source>
        <strain evidence="2 3">PLY_AMNH</strain>
    </source>
</reference>
<dbReference type="PANTHER" id="PTHR47568">
    <property type="match status" value="1"/>
</dbReference>
<keyword evidence="1" id="KW-0812">Transmembrane</keyword>
<protein>
    <submittedName>
        <fullName evidence="2">Uncharacterized protein</fullName>
    </submittedName>
</protein>
<evidence type="ECO:0000313" key="3">
    <source>
        <dbReference type="Proteomes" id="UP001190700"/>
    </source>
</evidence>
<keyword evidence="3" id="KW-1185">Reference proteome</keyword>
<keyword evidence="1" id="KW-1133">Transmembrane helix</keyword>
<keyword evidence="1" id="KW-0472">Membrane</keyword>
<evidence type="ECO:0000256" key="1">
    <source>
        <dbReference type="SAM" id="Phobius"/>
    </source>
</evidence>
<comment type="caution">
    <text evidence="2">The sequence shown here is derived from an EMBL/GenBank/DDBJ whole genome shotgun (WGS) entry which is preliminary data.</text>
</comment>
<evidence type="ECO:0000313" key="2">
    <source>
        <dbReference type="EMBL" id="KAK3272743.1"/>
    </source>
</evidence>
<gene>
    <name evidence="2" type="ORF">CYMTET_18975</name>
</gene>
<dbReference type="InterPro" id="IPR044231">
    <property type="entry name" value="SP1/SPL1"/>
</dbReference>
<organism evidence="2 3">
    <name type="scientific">Cymbomonas tetramitiformis</name>
    <dbReference type="NCBI Taxonomy" id="36881"/>
    <lineage>
        <taxon>Eukaryota</taxon>
        <taxon>Viridiplantae</taxon>
        <taxon>Chlorophyta</taxon>
        <taxon>Pyramimonadophyceae</taxon>
        <taxon>Pyramimonadales</taxon>
        <taxon>Pyramimonadaceae</taxon>
        <taxon>Cymbomonas</taxon>
    </lineage>
</organism>
<dbReference type="Proteomes" id="UP001190700">
    <property type="component" value="Unassembled WGS sequence"/>
</dbReference>
<feature type="transmembrane region" description="Helical" evidence="1">
    <location>
        <begin position="6"/>
        <end position="27"/>
    </location>
</feature>